<dbReference type="OMA" id="PIIVATH"/>
<reference evidence="1 2" key="1">
    <citation type="journal article" date="2009" name="Science">
        <title>Green evolution and dynamic adaptations revealed by genomes of the marine picoeukaryotes Micromonas.</title>
        <authorList>
            <person name="Worden A.Z."/>
            <person name="Lee J.H."/>
            <person name="Mock T."/>
            <person name="Rouze P."/>
            <person name="Simmons M.P."/>
            <person name="Aerts A.L."/>
            <person name="Allen A.E."/>
            <person name="Cuvelier M.L."/>
            <person name="Derelle E."/>
            <person name="Everett M.V."/>
            <person name="Foulon E."/>
            <person name="Grimwood J."/>
            <person name="Gundlach H."/>
            <person name="Henrissat B."/>
            <person name="Napoli C."/>
            <person name="McDonald S.M."/>
            <person name="Parker M.S."/>
            <person name="Rombauts S."/>
            <person name="Salamov A."/>
            <person name="Von Dassow P."/>
            <person name="Badger J.H."/>
            <person name="Coutinho P.M."/>
            <person name="Demir E."/>
            <person name="Dubchak I."/>
            <person name="Gentemann C."/>
            <person name="Eikrem W."/>
            <person name="Gready J.E."/>
            <person name="John U."/>
            <person name="Lanier W."/>
            <person name="Lindquist E.A."/>
            <person name="Lucas S."/>
            <person name="Mayer K.F."/>
            <person name="Moreau H."/>
            <person name="Not F."/>
            <person name="Otillar R."/>
            <person name="Panaud O."/>
            <person name="Pangilinan J."/>
            <person name="Paulsen I."/>
            <person name="Piegu B."/>
            <person name="Poliakov A."/>
            <person name="Robbens S."/>
            <person name="Schmutz J."/>
            <person name="Toulza E."/>
            <person name="Wyss T."/>
            <person name="Zelensky A."/>
            <person name="Zhou K."/>
            <person name="Armbrust E.V."/>
            <person name="Bhattacharya D."/>
            <person name="Goodenough U.W."/>
            <person name="Van de Peer Y."/>
            <person name="Grigoriev I.V."/>
        </authorList>
    </citation>
    <scope>NUCLEOTIDE SEQUENCE [LARGE SCALE GENOMIC DNA]</scope>
    <source>
        <strain evidence="2">RCC299 / NOUM17</strain>
    </source>
</reference>
<dbReference type="AlphaFoldDB" id="C1EB09"/>
<dbReference type="Proteomes" id="UP000002009">
    <property type="component" value="Chromosome 7"/>
</dbReference>
<accession>C1EB09</accession>
<dbReference type="EMBL" id="CP001328">
    <property type="protein sequence ID" value="ACO65301.1"/>
    <property type="molecule type" value="Genomic_DNA"/>
</dbReference>
<sequence length="326" mass="34384">MSAAGSPARVAVGRSCRGLRASRMSPARCRADASSSGADTVTIVGRGRVGTTIGKMCESLGVRHAFVTRGMASFPPSGPIYVATHASDLDDVLALVPTDRANDLVLLQGGLLRDDFLQRRGLAGVATQVALYMSASGDGTARDGGGGTCACGPRAADVRELLTRGGNVRCAVVNEDDFRVASVGKLCWTSAFWLLCRSVAAERGLPRALTVGEVVDSEHGAAAVRTLARELLDCAEASGELDDTAGDEAREAMTRAMFEYSRSIPSAVPSLEMALKEGGFRNGWFLARRTVSSPQRTHETHLRRIGVDPDELAAMYLEQNAILDAG</sequence>
<dbReference type="STRING" id="296587.C1EB09"/>
<dbReference type="PANTHER" id="PTHR34044">
    <property type="entry name" value="NUCLEAR PROTEIN"/>
    <property type="match status" value="1"/>
</dbReference>
<organism evidence="1 2">
    <name type="scientific">Micromonas commoda (strain RCC299 / NOUM17 / CCMP2709)</name>
    <name type="common">Picoplanktonic green alga</name>
    <dbReference type="NCBI Taxonomy" id="296587"/>
    <lineage>
        <taxon>Eukaryota</taxon>
        <taxon>Viridiplantae</taxon>
        <taxon>Chlorophyta</taxon>
        <taxon>Mamiellophyceae</taxon>
        <taxon>Mamiellales</taxon>
        <taxon>Mamiellaceae</taxon>
        <taxon>Micromonas</taxon>
    </lineage>
</organism>
<gene>
    <name evidence="1" type="ORF">MICPUN_60264</name>
</gene>
<evidence type="ECO:0000313" key="1">
    <source>
        <dbReference type="EMBL" id="ACO65301.1"/>
    </source>
</evidence>
<protein>
    <submittedName>
        <fullName evidence="1">Uncharacterized protein</fullName>
    </submittedName>
</protein>
<dbReference type="PANTHER" id="PTHR34044:SF3">
    <property type="entry name" value="KETOPANTOATE REDUCTASE N-TERMINAL DOMAIN-CONTAINING PROTEIN"/>
    <property type="match status" value="1"/>
</dbReference>
<dbReference type="GeneID" id="8244982"/>
<dbReference type="InParanoid" id="C1EB09"/>
<dbReference type="KEGG" id="mis:MICPUN_60264"/>
<dbReference type="OrthoDB" id="38730at2759"/>
<keyword evidence="2" id="KW-1185">Reference proteome</keyword>
<dbReference type="RefSeq" id="XP_002504043.1">
    <property type="nucleotide sequence ID" value="XM_002503997.1"/>
</dbReference>
<name>C1EB09_MICCC</name>
<evidence type="ECO:0000313" key="2">
    <source>
        <dbReference type="Proteomes" id="UP000002009"/>
    </source>
</evidence>
<proteinExistence type="predicted"/>